<dbReference type="EnsemblPlants" id="QL07p038882:mrna">
    <property type="protein sequence ID" value="QL07p038882:mrna:CDS:1"/>
    <property type="gene ID" value="QL07p038882"/>
</dbReference>
<dbReference type="AlphaFoldDB" id="A0A7N2M6I8"/>
<dbReference type="EMBL" id="LRBV02000007">
    <property type="status" value="NOT_ANNOTATED_CDS"/>
    <property type="molecule type" value="Genomic_DNA"/>
</dbReference>
<keyword evidence="2 3" id="KW-0472">Membrane</keyword>
<keyword evidence="3" id="KW-0812">Transmembrane</keyword>
<dbReference type="InterPro" id="IPR044839">
    <property type="entry name" value="NDR1-like"/>
</dbReference>
<proteinExistence type="predicted"/>
<name>A0A7N2M6I8_QUELO</name>
<dbReference type="Proteomes" id="UP000594261">
    <property type="component" value="Chromosome 7"/>
</dbReference>
<evidence type="ECO:0000256" key="2">
    <source>
        <dbReference type="ARBA" id="ARBA00023136"/>
    </source>
</evidence>
<sequence>MASSKSGACWLFKLIYIAFLLCFFAVLIFWLIFRPKEVKFHVTDATLTQFNFNTTTNTLYYNLSVNITLRNSNKRVGVNYNSIEAIACYQNKLFSTVSLTPFYQGHKNTSILRPLFEGQKDMSLQVHDLSKMDEEKSAGVFGIDIKLSVQISINYGKFKTFQFKPRMIYCPLKVPLSDNGTVAEGFKTTQCNDASFFSAPDDTD</sequence>
<dbReference type="PANTHER" id="PTHR31415:SF109">
    <property type="entry name" value="NDR1_HIN1-LIKE PROTEIN 10"/>
    <property type="match status" value="1"/>
</dbReference>
<evidence type="ECO:0000313" key="5">
    <source>
        <dbReference type="Proteomes" id="UP000594261"/>
    </source>
</evidence>
<comment type="subcellular location">
    <subcellularLocation>
        <location evidence="1">Membrane</location>
    </subcellularLocation>
</comment>
<dbReference type="GeneID" id="115953853"/>
<gene>
    <name evidence="4" type="primary">LOC115953853</name>
</gene>
<dbReference type="GO" id="GO:0009506">
    <property type="term" value="C:plasmodesma"/>
    <property type="evidence" value="ECO:0007669"/>
    <property type="project" value="TreeGrafter"/>
</dbReference>
<protein>
    <recommendedName>
        <fullName evidence="6">Late embryogenesis abundant protein LEA-2 subgroup domain-containing protein</fullName>
    </recommendedName>
</protein>
<dbReference type="RefSeq" id="XP_030927532.1">
    <property type="nucleotide sequence ID" value="XM_031071672.1"/>
</dbReference>
<dbReference type="Gramene" id="QL07p038882:mrna">
    <property type="protein sequence ID" value="QL07p038882:mrna:CDS:1"/>
    <property type="gene ID" value="QL07p038882"/>
</dbReference>
<evidence type="ECO:0000256" key="1">
    <source>
        <dbReference type="ARBA" id="ARBA00004370"/>
    </source>
</evidence>
<keyword evidence="5" id="KW-1185">Reference proteome</keyword>
<accession>A0A7N2M6I8</accession>
<dbReference type="OMA" id="SARVYNI"/>
<reference evidence="4 5" key="1">
    <citation type="journal article" date="2016" name="G3 (Bethesda)">
        <title>First Draft Assembly and Annotation of the Genome of a California Endemic Oak Quercus lobata Nee (Fagaceae).</title>
        <authorList>
            <person name="Sork V.L."/>
            <person name="Fitz-Gibbon S.T."/>
            <person name="Puiu D."/>
            <person name="Crepeau M."/>
            <person name="Gugger P.F."/>
            <person name="Sherman R."/>
            <person name="Stevens K."/>
            <person name="Langley C.H."/>
            <person name="Pellegrini M."/>
            <person name="Salzberg S.L."/>
        </authorList>
    </citation>
    <scope>NUCLEOTIDE SEQUENCE [LARGE SCALE GENOMIC DNA]</scope>
    <source>
        <strain evidence="4 5">cv. SW786</strain>
    </source>
</reference>
<dbReference type="InParanoid" id="A0A7N2M6I8"/>
<organism evidence="4 5">
    <name type="scientific">Quercus lobata</name>
    <name type="common">Valley oak</name>
    <dbReference type="NCBI Taxonomy" id="97700"/>
    <lineage>
        <taxon>Eukaryota</taxon>
        <taxon>Viridiplantae</taxon>
        <taxon>Streptophyta</taxon>
        <taxon>Embryophyta</taxon>
        <taxon>Tracheophyta</taxon>
        <taxon>Spermatophyta</taxon>
        <taxon>Magnoliopsida</taxon>
        <taxon>eudicotyledons</taxon>
        <taxon>Gunneridae</taxon>
        <taxon>Pentapetalae</taxon>
        <taxon>rosids</taxon>
        <taxon>fabids</taxon>
        <taxon>Fagales</taxon>
        <taxon>Fagaceae</taxon>
        <taxon>Quercus</taxon>
    </lineage>
</organism>
<evidence type="ECO:0000313" key="4">
    <source>
        <dbReference type="EnsemblPlants" id="QL07p038882:mrna:CDS:1"/>
    </source>
</evidence>
<evidence type="ECO:0008006" key="6">
    <source>
        <dbReference type="Google" id="ProtNLM"/>
    </source>
</evidence>
<feature type="transmembrane region" description="Helical" evidence="3">
    <location>
        <begin position="14"/>
        <end position="33"/>
    </location>
</feature>
<evidence type="ECO:0000256" key="3">
    <source>
        <dbReference type="SAM" id="Phobius"/>
    </source>
</evidence>
<reference evidence="4" key="2">
    <citation type="submission" date="2021-01" db="UniProtKB">
        <authorList>
            <consortium name="EnsemblPlants"/>
        </authorList>
    </citation>
    <scope>IDENTIFICATION</scope>
</reference>
<dbReference type="OrthoDB" id="1889094at2759"/>
<dbReference type="GO" id="GO:0005886">
    <property type="term" value="C:plasma membrane"/>
    <property type="evidence" value="ECO:0007669"/>
    <property type="project" value="TreeGrafter"/>
</dbReference>
<dbReference type="GO" id="GO:0098542">
    <property type="term" value="P:defense response to other organism"/>
    <property type="evidence" value="ECO:0007669"/>
    <property type="project" value="InterPro"/>
</dbReference>
<keyword evidence="3" id="KW-1133">Transmembrane helix</keyword>
<dbReference type="KEGG" id="qlo:115953853"/>
<dbReference type="PANTHER" id="PTHR31415">
    <property type="entry name" value="OS05G0367900 PROTEIN"/>
    <property type="match status" value="1"/>
</dbReference>